<feature type="compositionally biased region" description="Low complexity" evidence="1">
    <location>
        <begin position="555"/>
        <end position="569"/>
    </location>
</feature>
<dbReference type="HOGENOM" id="CLU_024326_0_0_1"/>
<dbReference type="STRING" id="946122.A0A0C2WDS0"/>
<feature type="region of interest" description="Disordered" evidence="1">
    <location>
        <begin position="385"/>
        <end position="467"/>
    </location>
</feature>
<reference evidence="2 3" key="1">
    <citation type="submission" date="2014-04" db="EMBL/GenBank/DDBJ databases">
        <title>Evolutionary Origins and Diversification of the Mycorrhizal Mutualists.</title>
        <authorList>
            <consortium name="DOE Joint Genome Institute"/>
            <consortium name="Mycorrhizal Genomics Consortium"/>
            <person name="Kohler A."/>
            <person name="Kuo A."/>
            <person name="Nagy L.G."/>
            <person name="Floudas D."/>
            <person name="Copeland A."/>
            <person name="Barry K.W."/>
            <person name="Cichocki N."/>
            <person name="Veneault-Fourrey C."/>
            <person name="LaButti K."/>
            <person name="Lindquist E.A."/>
            <person name="Lipzen A."/>
            <person name="Lundell T."/>
            <person name="Morin E."/>
            <person name="Murat C."/>
            <person name="Riley R."/>
            <person name="Ohm R."/>
            <person name="Sun H."/>
            <person name="Tunlid A."/>
            <person name="Henrissat B."/>
            <person name="Grigoriev I.V."/>
            <person name="Hibbett D.S."/>
            <person name="Martin F."/>
        </authorList>
    </citation>
    <scope>NUCLEOTIDE SEQUENCE [LARGE SCALE GENOMIC DNA]</scope>
    <source>
        <strain evidence="2 3">Koide BX008</strain>
    </source>
</reference>
<feature type="region of interest" description="Disordered" evidence="1">
    <location>
        <begin position="310"/>
        <end position="350"/>
    </location>
</feature>
<feature type="compositionally biased region" description="Pro residues" evidence="1">
    <location>
        <begin position="447"/>
        <end position="457"/>
    </location>
</feature>
<dbReference type="Proteomes" id="UP000054549">
    <property type="component" value="Unassembled WGS sequence"/>
</dbReference>
<feature type="compositionally biased region" description="Low complexity" evidence="1">
    <location>
        <begin position="193"/>
        <end position="205"/>
    </location>
</feature>
<feature type="region of interest" description="Disordered" evidence="1">
    <location>
        <begin position="50"/>
        <end position="99"/>
    </location>
</feature>
<evidence type="ECO:0000313" key="3">
    <source>
        <dbReference type="Proteomes" id="UP000054549"/>
    </source>
</evidence>
<name>A0A0C2WDS0_AMAMK</name>
<organism evidence="2 3">
    <name type="scientific">Amanita muscaria (strain Koide BX008)</name>
    <dbReference type="NCBI Taxonomy" id="946122"/>
    <lineage>
        <taxon>Eukaryota</taxon>
        <taxon>Fungi</taxon>
        <taxon>Dikarya</taxon>
        <taxon>Basidiomycota</taxon>
        <taxon>Agaricomycotina</taxon>
        <taxon>Agaricomycetes</taxon>
        <taxon>Agaricomycetidae</taxon>
        <taxon>Agaricales</taxon>
        <taxon>Pluteineae</taxon>
        <taxon>Amanitaceae</taxon>
        <taxon>Amanita</taxon>
    </lineage>
</organism>
<feature type="compositionally biased region" description="Polar residues" evidence="1">
    <location>
        <begin position="696"/>
        <end position="705"/>
    </location>
</feature>
<dbReference type="InParanoid" id="A0A0C2WDS0"/>
<feature type="compositionally biased region" description="Low complexity" evidence="1">
    <location>
        <begin position="310"/>
        <end position="323"/>
    </location>
</feature>
<protein>
    <submittedName>
        <fullName evidence="2">Uncharacterized protein</fullName>
    </submittedName>
</protein>
<feature type="region of interest" description="Disordered" evidence="1">
    <location>
        <begin position="683"/>
        <end position="705"/>
    </location>
</feature>
<dbReference type="OrthoDB" id="3246206at2759"/>
<feature type="compositionally biased region" description="Polar residues" evidence="1">
    <location>
        <begin position="338"/>
        <end position="349"/>
    </location>
</feature>
<keyword evidence="3" id="KW-1185">Reference proteome</keyword>
<feature type="compositionally biased region" description="Polar residues" evidence="1">
    <location>
        <begin position="393"/>
        <end position="410"/>
    </location>
</feature>
<feature type="region of interest" description="Disordered" evidence="1">
    <location>
        <begin position="599"/>
        <end position="670"/>
    </location>
</feature>
<feature type="compositionally biased region" description="Polar residues" evidence="1">
    <location>
        <begin position="426"/>
        <end position="439"/>
    </location>
</feature>
<dbReference type="AlphaFoldDB" id="A0A0C2WDS0"/>
<feature type="region of interest" description="Disordered" evidence="1">
    <location>
        <begin position="548"/>
        <end position="587"/>
    </location>
</feature>
<evidence type="ECO:0000313" key="2">
    <source>
        <dbReference type="EMBL" id="KIL54203.1"/>
    </source>
</evidence>
<evidence type="ECO:0000256" key="1">
    <source>
        <dbReference type="SAM" id="MobiDB-lite"/>
    </source>
</evidence>
<feature type="region of interest" description="Disordered" evidence="1">
    <location>
        <begin position="189"/>
        <end position="208"/>
    </location>
</feature>
<sequence length="705" mass="74713">MPAPAGLVVAATLTAFVTGYVFIRFVYEPHIAPTLERFAEDFLEHRRARSRRLASPVDAAHSPPGGDGRDDIPLNNRRRARPSTSDESGDEESAPLLGSTIVREEPNMNENVNVNATLRRRPVPAVPNIGHGHSAPPLGARGSTIESNMNENVNSMPTLPRRPVVFDSNDIRLFASEQVTAQDNRRLEPTATVPPSLSPSGVSPSDVHEWRRTVHEERRRLGQGQPMRLAVDRRPLPSPSTVPALPFVPPFPHPTGYPILDEEPVDRLSLPSTVPTVPFVPNLPPTGFPVLDEPNPDTLPLPIYPTHVITDSSVPSTPSSTTSGGRNVMFTPPPQLSPLRSSTLSTNAGAPSEISVLDPWNGVFSTQDGGLGVSASVPSVAQSTTTTASFQTDGRSSTSQLLVSPPNSSGARAPPQLPPFSPLSSMHASAHSNQPTPVKSPQLPALRSPPPQTPRTPPYLLTPSAQHPHHVHYPAPANIASSPVRGAAATALAAPTQAPISPILSLSQSYPVSLDQDQGIAVIFDPTPPASPFQSPTFSDPFDIVVPGSPGPFGSPGSQGSPQSPFIPLSIPPLPISPPGANRTQRQPLDLLGSAGSMTTTIRQSSSSNPPPQSPSTSTSMFYSFTNDTTRQTFPPARAVQSGGMLSFPPGADHNQQQQQQPKFASPGVMSPMLSELDFVSEFGGSELGSNDDIGSESSWSSARF</sequence>
<gene>
    <name evidence="2" type="ORF">M378DRAFT_19130</name>
</gene>
<feature type="compositionally biased region" description="Polar residues" evidence="1">
    <location>
        <begin position="621"/>
        <end position="633"/>
    </location>
</feature>
<proteinExistence type="predicted"/>
<dbReference type="EMBL" id="KN818884">
    <property type="protein sequence ID" value="KIL54203.1"/>
    <property type="molecule type" value="Genomic_DNA"/>
</dbReference>
<accession>A0A0C2WDS0</accession>